<dbReference type="GO" id="GO:0003677">
    <property type="term" value="F:DNA binding"/>
    <property type="evidence" value="ECO:0007669"/>
    <property type="project" value="UniProtKB-KW"/>
</dbReference>
<keyword evidence="3" id="KW-0810">Translation regulation</keyword>
<dbReference type="PANTHER" id="PTHR33175">
    <property type="entry name" value="DNA-BINDING PROTEIN HU"/>
    <property type="match status" value="1"/>
</dbReference>
<feature type="compositionally biased region" description="Basic residues" evidence="9">
    <location>
        <begin position="1"/>
        <end position="10"/>
    </location>
</feature>
<dbReference type="SUPFAM" id="SSF47729">
    <property type="entry name" value="IHF-like DNA-binding proteins"/>
    <property type="match status" value="1"/>
</dbReference>
<keyword evidence="5" id="KW-0238">DNA-binding</keyword>
<protein>
    <recommendedName>
        <fullName evidence="2">Integration host factor subunit alpha</fullName>
    </recommendedName>
</protein>
<dbReference type="Proteomes" id="UP000287853">
    <property type="component" value="Unassembled WGS sequence"/>
</dbReference>
<dbReference type="CDD" id="cd13835">
    <property type="entry name" value="IHF_A"/>
    <property type="match status" value="1"/>
</dbReference>
<evidence type="ECO:0000256" key="7">
    <source>
        <dbReference type="ARBA" id="ARBA00023172"/>
    </source>
</evidence>
<dbReference type="GO" id="GO:0009893">
    <property type="term" value="P:positive regulation of metabolic process"/>
    <property type="evidence" value="ECO:0007669"/>
    <property type="project" value="UniProtKB-ARBA"/>
</dbReference>
<evidence type="ECO:0000256" key="1">
    <source>
        <dbReference type="ARBA" id="ARBA00010529"/>
    </source>
</evidence>
<gene>
    <name evidence="10" type="ORF">H206_01482</name>
</gene>
<dbReference type="SMART" id="SM00411">
    <property type="entry name" value="BHL"/>
    <property type="match status" value="1"/>
</dbReference>
<evidence type="ECO:0000256" key="8">
    <source>
        <dbReference type="RuleBase" id="RU003939"/>
    </source>
</evidence>
<dbReference type="PRINTS" id="PR01727">
    <property type="entry name" value="DNABINDINGHU"/>
</dbReference>
<accession>A0A444IUH7</accession>
<evidence type="ECO:0000256" key="6">
    <source>
        <dbReference type="ARBA" id="ARBA00023163"/>
    </source>
</evidence>
<dbReference type="InterPro" id="IPR010992">
    <property type="entry name" value="IHF-like_DNA-bd_dom_sf"/>
</dbReference>
<evidence type="ECO:0000256" key="4">
    <source>
        <dbReference type="ARBA" id="ARBA00023015"/>
    </source>
</evidence>
<evidence type="ECO:0000256" key="5">
    <source>
        <dbReference type="ARBA" id="ARBA00023125"/>
    </source>
</evidence>
<dbReference type="Gene3D" id="4.10.520.10">
    <property type="entry name" value="IHF-like DNA-binding proteins"/>
    <property type="match status" value="1"/>
</dbReference>
<proteinExistence type="inferred from homology"/>
<reference evidence="10 11" key="1">
    <citation type="submission" date="2017-01" db="EMBL/GenBank/DDBJ databases">
        <title>The cable genome- insights into the physiology and evolution of filamentous bacteria capable of sulfide oxidation via long distance electron transfer.</title>
        <authorList>
            <person name="Schreiber L."/>
            <person name="Bjerg J.T."/>
            <person name="Boggild A."/>
            <person name="Van De Vossenberg J."/>
            <person name="Meysman F."/>
            <person name="Nielsen L.P."/>
            <person name="Schramm A."/>
            <person name="Kjeldsen K.U."/>
        </authorList>
    </citation>
    <scope>NUCLEOTIDE SEQUENCE [LARGE SCALE GENOMIC DNA]</scope>
    <source>
        <strain evidence="10">MCF</strain>
    </source>
</reference>
<sequence length="110" mass="12527">MKKETKKKTSNKVNGTKGNVTRKELAVAINKELEMSQRNSAELVDTIFASMKETLVSGESLKLVQFGTLTVRDKSPRRGRNPRTGESMMITKRKMVSFRPSKRLRELLNQ</sequence>
<name>A0A444IUH7_9BACT</name>
<evidence type="ECO:0000256" key="2">
    <source>
        <dbReference type="ARBA" id="ARBA00018329"/>
    </source>
</evidence>
<comment type="caution">
    <text evidence="10">The sequence shown here is derived from an EMBL/GenBank/DDBJ whole genome shotgun (WGS) entry which is preliminary data.</text>
</comment>
<dbReference type="GO" id="GO:0006417">
    <property type="term" value="P:regulation of translation"/>
    <property type="evidence" value="ECO:0007669"/>
    <property type="project" value="UniProtKB-KW"/>
</dbReference>
<keyword evidence="7" id="KW-0233">DNA recombination</keyword>
<evidence type="ECO:0000256" key="9">
    <source>
        <dbReference type="SAM" id="MobiDB-lite"/>
    </source>
</evidence>
<evidence type="ECO:0000256" key="3">
    <source>
        <dbReference type="ARBA" id="ARBA00022845"/>
    </source>
</evidence>
<dbReference type="AlphaFoldDB" id="A0A444IUH7"/>
<evidence type="ECO:0000313" key="11">
    <source>
        <dbReference type="Proteomes" id="UP000287853"/>
    </source>
</evidence>
<dbReference type="GO" id="GO:0030527">
    <property type="term" value="F:structural constituent of chromatin"/>
    <property type="evidence" value="ECO:0007669"/>
    <property type="project" value="InterPro"/>
</dbReference>
<dbReference type="InterPro" id="IPR005684">
    <property type="entry name" value="IHF_alpha"/>
</dbReference>
<dbReference type="GO" id="GO:0006355">
    <property type="term" value="P:regulation of DNA-templated transcription"/>
    <property type="evidence" value="ECO:0007669"/>
    <property type="project" value="InterPro"/>
</dbReference>
<dbReference type="EMBL" id="MTKO01000092">
    <property type="protein sequence ID" value="RWX44568.1"/>
    <property type="molecule type" value="Genomic_DNA"/>
</dbReference>
<dbReference type="GO" id="GO:0006310">
    <property type="term" value="P:DNA recombination"/>
    <property type="evidence" value="ECO:0007669"/>
    <property type="project" value="UniProtKB-KW"/>
</dbReference>
<dbReference type="GO" id="GO:0005829">
    <property type="term" value="C:cytosol"/>
    <property type="evidence" value="ECO:0007669"/>
    <property type="project" value="TreeGrafter"/>
</dbReference>
<dbReference type="InterPro" id="IPR000119">
    <property type="entry name" value="Hist_DNA-bd"/>
</dbReference>
<keyword evidence="6" id="KW-0804">Transcription</keyword>
<dbReference type="Pfam" id="PF00216">
    <property type="entry name" value="Bac_DNA_binding"/>
    <property type="match status" value="1"/>
</dbReference>
<keyword evidence="11" id="KW-1185">Reference proteome</keyword>
<evidence type="ECO:0000313" key="10">
    <source>
        <dbReference type="EMBL" id="RWX44568.1"/>
    </source>
</evidence>
<comment type="similarity">
    <text evidence="1 8">Belongs to the bacterial histone-like protein family.</text>
</comment>
<keyword evidence="4" id="KW-0805">Transcription regulation</keyword>
<organism evidence="10 11">
    <name type="scientific">Candidatus Electrothrix aarhusensis</name>
    <dbReference type="NCBI Taxonomy" id="1859131"/>
    <lineage>
        <taxon>Bacteria</taxon>
        <taxon>Pseudomonadati</taxon>
        <taxon>Thermodesulfobacteriota</taxon>
        <taxon>Desulfobulbia</taxon>
        <taxon>Desulfobulbales</taxon>
        <taxon>Desulfobulbaceae</taxon>
        <taxon>Candidatus Electrothrix</taxon>
    </lineage>
</organism>
<dbReference type="PANTHER" id="PTHR33175:SF2">
    <property type="entry name" value="INTEGRATION HOST FACTOR SUBUNIT ALPHA"/>
    <property type="match status" value="1"/>
</dbReference>
<feature type="region of interest" description="Disordered" evidence="9">
    <location>
        <begin position="1"/>
        <end position="21"/>
    </location>
</feature>